<evidence type="ECO:0000256" key="10">
    <source>
        <dbReference type="HAMAP-Rule" id="MF_03180"/>
    </source>
</evidence>
<dbReference type="VEuPathDB" id="TrichDB:TVAG_185400"/>
<comment type="similarity">
    <text evidence="10">Belongs to the KAE1 / TsaD family.</text>
</comment>
<evidence type="ECO:0000256" key="9">
    <source>
        <dbReference type="ARBA" id="ARBA00048117"/>
    </source>
</evidence>
<feature type="binding site" evidence="10">
    <location>
        <position position="162"/>
    </location>
    <ligand>
        <name>substrate</name>
    </ligand>
</feature>
<feature type="binding site" evidence="10">
    <location>
        <position position="130"/>
    </location>
    <ligand>
        <name>a divalent metal cation</name>
        <dbReference type="ChEBI" id="CHEBI:60240"/>
    </ligand>
</feature>
<protein>
    <recommendedName>
        <fullName evidence="1">N(6)-L-threonylcarbamoyladenine synthase</fullName>
        <ecNumber evidence="1">2.3.1.234</ecNumber>
    </recommendedName>
    <alternativeName>
        <fullName evidence="8">N6-L-threonylcarbamoyladenine synthase</fullName>
    </alternativeName>
</protein>
<feature type="binding site" evidence="10">
    <location>
        <position position="109"/>
    </location>
    <ligand>
        <name>a divalent metal cation</name>
        <dbReference type="ChEBI" id="CHEBI:60240"/>
    </ligand>
</feature>
<feature type="binding site" evidence="10">
    <location>
        <begin position="130"/>
        <end position="134"/>
    </location>
    <ligand>
        <name>substrate</name>
    </ligand>
</feature>
<dbReference type="EMBL" id="DS113179">
    <property type="protein sequence ID" value="EAY23234.1"/>
    <property type="molecule type" value="Genomic_DNA"/>
</dbReference>
<dbReference type="GO" id="GO:0002949">
    <property type="term" value="P:tRNA threonylcarbamoyladenosine modification"/>
    <property type="evidence" value="ECO:0007669"/>
    <property type="project" value="UniProtKB-UniRule"/>
</dbReference>
<dbReference type="FunFam" id="3.30.420.40:FF:000295">
    <property type="entry name" value="Probable tRNA N6-adenosine threonylcarbamoyltransferase"/>
    <property type="match status" value="1"/>
</dbReference>
<sequence>MLILGIESSANKIGIGIVKPDGTILANVRHTFFGQPGEGFRPSETADHHRKWAIPLIKQAFEVAKVSKKDITTIAYTMGPGMGSPLEVGAIVARTLAQLWKLPLIPVNHCVAHIEMGRVVTHAKHPVILYVSGGNTQIIARSGNRYNIFGETLDIAAGNCIDRFARLVNLPNDPAPGLNVELQARKSTNYIQLPYVVKGMDVSFSGILTDIEEKVGKYPVEDLCYSVQETVFAMLTEITERCLAHCESSEVLIVGGVACNERLQKMIGDMCAARGATVCAMDERYCIDNGAMIAYTASLMKTPIEPSKANIIQRYRTDEVVVDWD</sequence>
<accession>A2D8I5</accession>
<name>A2D8I5_TRIV3</name>
<dbReference type="SMR" id="A2D8I5"/>
<dbReference type="OMA" id="HHRSWVV"/>
<evidence type="ECO:0000256" key="1">
    <source>
        <dbReference type="ARBA" id="ARBA00012156"/>
    </source>
</evidence>
<comment type="cofactor">
    <cofactor evidence="10">
        <name>a divalent metal cation</name>
        <dbReference type="ChEBI" id="CHEBI:60240"/>
    </cofactor>
    <text evidence="10">Binds 1 divalent metal cation per subunit.</text>
</comment>
<dbReference type="NCBIfam" id="TIGR03722">
    <property type="entry name" value="arch_KAE1"/>
    <property type="match status" value="1"/>
</dbReference>
<evidence type="ECO:0000256" key="2">
    <source>
        <dbReference type="ARBA" id="ARBA00022490"/>
    </source>
</evidence>
<feature type="binding site" evidence="10">
    <location>
        <position position="260"/>
    </location>
    <ligand>
        <name>substrate</name>
    </ligand>
</feature>
<reference evidence="12" key="2">
    <citation type="journal article" date="2007" name="Science">
        <title>Draft genome sequence of the sexually transmitted pathogen Trichomonas vaginalis.</title>
        <authorList>
            <person name="Carlton J.M."/>
            <person name="Hirt R.P."/>
            <person name="Silva J.C."/>
            <person name="Delcher A.L."/>
            <person name="Schatz M."/>
            <person name="Zhao Q."/>
            <person name="Wortman J.R."/>
            <person name="Bidwell S.L."/>
            <person name="Alsmark U.C.M."/>
            <person name="Besteiro S."/>
            <person name="Sicheritz-Ponten T."/>
            <person name="Noel C.J."/>
            <person name="Dacks J.B."/>
            <person name="Foster P.G."/>
            <person name="Simillion C."/>
            <person name="Van de Peer Y."/>
            <person name="Miranda-Saavedra D."/>
            <person name="Barton G.J."/>
            <person name="Westrop G.D."/>
            <person name="Mueller S."/>
            <person name="Dessi D."/>
            <person name="Fiori P.L."/>
            <person name="Ren Q."/>
            <person name="Paulsen I."/>
            <person name="Zhang H."/>
            <person name="Bastida-Corcuera F.D."/>
            <person name="Simoes-Barbosa A."/>
            <person name="Brown M.T."/>
            <person name="Hayes R.D."/>
            <person name="Mukherjee M."/>
            <person name="Okumura C.Y."/>
            <person name="Schneider R."/>
            <person name="Smith A.J."/>
            <person name="Vanacova S."/>
            <person name="Villalvazo M."/>
            <person name="Haas B.J."/>
            <person name="Pertea M."/>
            <person name="Feldblyum T.V."/>
            <person name="Utterback T.R."/>
            <person name="Shu C.L."/>
            <person name="Osoegawa K."/>
            <person name="de Jong P.J."/>
            <person name="Hrdy I."/>
            <person name="Horvathova L."/>
            <person name="Zubacova Z."/>
            <person name="Dolezal P."/>
            <person name="Malik S.B."/>
            <person name="Logsdon J.M. Jr."/>
            <person name="Henze K."/>
            <person name="Gupta A."/>
            <person name="Wang C.C."/>
            <person name="Dunne R.L."/>
            <person name="Upcroft J.A."/>
            <person name="Upcroft P."/>
            <person name="White O."/>
            <person name="Salzberg S.L."/>
            <person name="Tang P."/>
            <person name="Chiu C.-H."/>
            <person name="Lee Y.-S."/>
            <person name="Embley T.M."/>
            <person name="Coombs G.H."/>
            <person name="Mottram J.C."/>
            <person name="Tachezy J."/>
            <person name="Fraser-Liggett C.M."/>
            <person name="Johnson P.J."/>
        </authorList>
    </citation>
    <scope>NUCLEOTIDE SEQUENCE [LARGE SCALE GENOMIC DNA]</scope>
    <source>
        <strain evidence="12">G3</strain>
    </source>
</reference>
<feature type="binding site" evidence="10">
    <location>
        <position position="288"/>
    </location>
    <ligand>
        <name>a divalent metal cation</name>
        <dbReference type="ChEBI" id="CHEBI:60240"/>
    </ligand>
</feature>
<dbReference type="InterPro" id="IPR034680">
    <property type="entry name" value="Kae1_archaea_euk"/>
</dbReference>
<dbReference type="HAMAP" id="MF_01446">
    <property type="entry name" value="Kae1"/>
    <property type="match status" value="1"/>
</dbReference>
<dbReference type="NCBIfam" id="TIGR00329">
    <property type="entry name" value="gcp_kae1"/>
    <property type="match status" value="1"/>
</dbReference>
<keyword evidence="5 10" id="KW-0479">Metal-binding</keyword>
<keyword evidence="13" id="KW-1185">Reference proteome</keyword>
<dbReference type="RefSeq" id="XP_001584220.1">
    <property type="nucleotide sequence ID" value="XM_001584170.1"/>
</dbReference>
<dbReference type="CDD" id="cd24132">
    <property type="entry name" value="ASKHA_NBD_OSGEP_like_euk"/>
    <property type="match status" value="1"/>
</dbReference>
<dbReference type="Pfam" id="PF00814">
    <property type="entry name" value="TsaD"/>
    <property type="match status" value="1"/>
</dbReference>
<dbReference type="GO" id="GO:0005737">
    <property type="term" value="C:cytoplasm"/>
    <property type="evidence" value="ECO:0000318"/>
    <property type="project" value="GO_Central"/>
</dbReference>
<evidence type="ECO:0000256" key="6">
    <source>
        <dbReference type="ARBA" id="ARBA00023242"/>
    </source>
</evidence>
<organism evidence="12 13">
    <name type="scientific">Trichomonas vaginalis (strain ATCC PRA-98 / G3)</name>
    <dbReference type="NCBI Taxonomy" id="412133"/>
    <lineage>
        <taxon>Eukaryota</taxon>
        <taxon>Metamonada</taxon>
        <taxon>Parabasalia</taxon>
        <taxon>Trichomonadida</taxon>
        <taxon>Trichomonadidae</taxon>
        <taxon>Trichomonas</taxon>
    </lineage>
</organism>
<dbReference type="AlphaFoldDB" id="A2D8I5"/>
<dbReference type="GO" id="GO:0000408">
    <property type="term" value="C:EKC/KEOPS complex"/>
    <property type="evidence" value="ECO:0000318"/>
    <property type="project" value="GO_Central"/>
</dbReference>
<dbReference type="PANTHER" id="PTHR11735:SF14">
    <property type="entry name" value="TRNA N6-ADENOSINE THREONYLCARBAMOYLTRANSFERASE"/>
    <property type="match status" value="1"/>
</dbReference>
<evidence type="ECO:0000256" key="8">
    <source>
        <dbReference type="ARBA" id="ARBA00030439"/>
    </source>
</evidence>
<dbReference type="KEGG" id="tva:5468795"/>
<comment type="subcellular location">
    <subcellularLocation>
        <location evidence="10">Cytoplasm</location>
    </subcellularLocation>
    <subcellularLocation>
        <location evidence="10">Nucleus</location>
    </subcellularLocation>
</comment>
<evidence type="ECO:0000313" key="13">
    <source>
        <dbReference type="Proteomes" id="UP000001542"/>
    </source>
</evidence>
<dbReference type="PANTHER" id="PTHR11735">
    <property type="entry name" value="TRNA N6-ADENOSINE THREONYLCARBAMOYLTRANSFERASE"/>
    <property type="match status" value="1"/>
</dbReference>
<keyword evidence="6 10" id="KW-0539">Nucleus</keyword>
<evidence type="ECO:0000313" key="12">
    <source>
        <dbReference type="EMBL" id="EAY23234.1"/>
    </source>
</evidence>
<dbReference type="PROSITE" id="PS01016">
    <property type="entry name" value="GLYCOPROTEASE"/>
    <property type="match status" value="1"/>
</dbReference>
<dbReference type="GO" id="GO:0005634">
    <property type="term" value="C:nucleus"/>
    <property type="evidence" value="ECO:0007669"/>
    <property type="project" value="UniProtKB-SubCell"/>
</dbReference>
<dbReference type="STRING" id="5722.A2D8I5"/>
<dbReference type="GO" id="GO:0046872">
    <property type="term" value="F:metal ion binding"/>
    <property type="evidence" value="ECO:0007669"/>
    <property type="project" value="UniProtKB-KW"/>
</dbReference>
<dbReference type="EC" id="2.3.1.234" evidence="1"/>
<dbReference type="InterPro" id="IPR043129">
    <property type="entry name" value="ATPase_NBD"/>
</dbReference>
<feature type="binding site" evidence="10">
    <location>
        <position position="177"/>
    </location>
    <ligand>
        <name>substrate</name>
    </ligand>
</feature>
<feature type="binding site" evidence="10">
    <location>
        <position position="113"/>
    </location>
    <ligand>
        <name>a divalent metal cation</name>
        <dbReference type="ChEBI" id="CHEBI:60240"/>
    </ligand>
</feature>
<dbReference type="InterPro" id="IPR017860">
    <property type="entry name" value="Peptidase_M22_CS"/>
</dbReference>
<evidence type="ECO:0000256" key="4">
    <source>
        <dbReference type="ARBA" id="ARBA00022694"/>
    </source>
</evidence>
<dbReference type="InParanoid" id="A2D8I5"/>
<dbReference type="GO" id="GO:0061711">
    <property type="term" value="F:tRNA N(6)-L-threonylcarbamoyladenine synthase activity"/>
    <property type="evidence" value="ECO:0007669"/>
    <property type="project" value="UniProtKB-EC"/>
</dbReference>
<comment type="catalytic activity">
    <reaction evidence="9 10">
        <text>L-threonylcarbamoyladenylate + adenosine(37) in tRNA = N(6)-L-threonylcarbamoyladenosine(37) in tRNA + AMP + H(+)</text>
        <dbReference type="Rhea" id="RHEA:37059"/>
        <dbReference type="Rhea" id="RHEA-COMP:10162"/>
        <dbReference type="Rhea" id="RHEA-COMP:10163"/>
        <dbReference type="ChEBI" id="CHEBI:15378"/>
        <dbReference type="ChEBI" id="CHEBI:73682"/>
        <dbReference type="ChEBI" id="CHEBI:74411"/>
        <dbReference type="ChEBI" id="CHEBI:74418"/>
        <dbReference type="ChEBI" id="CHEBI:456215"/>
        <dbReference type="EC" id="2.3.1.234"/>
    </reaction>
</comment>
<dbReference type="InterPro" id="IPR017861">
    <property type="entry name" value="KAE1/TsaD"/>
</dbReference>
<dbReference type="OrthoDB" id="10254073at2759"/>
<dbReference type="InterPro" id="IPR000905">
    <property type="entry name" value="Gcp-like_dom"/>
</dbReference>
<evidence type="ECO:0000256" key="3">
    <source>
        <dbReference type="ARBA" id="ARBA00022679"/>
    </source>
</evidence>
<evidence type="ECO:0000256" key="5">
    <source>
        <dbReference type="ARBA" id="ARBA00022723"/>
    </source>
</evidence>
<feature type="domain" description="Gcp-like" evidence="11">
    <location>
        <begin position="31"/>
        <end position="295"/>
    </location>
</feature>
<evidence type="ECO:0000259" key="11">
    <source>
        <dbReference type="Pfam" id="PF00814"/>
    </source>
</evidence>
<dbReference type="Proteomes" id="UP000001542">
    <property type="component" value="Unassembled WGS sequence"/>
</dbReference>
<reference evidence="12" key="1">
    <citation type="submission" date="2006-10" db="EMBL/GenBank/DDBJ databases">
        <authorList>
            <person name="Amadeo P."/>
            <person name="Zhao Q."/>
            <person name="Wortman J."/>
            <person name="Fraser-Liggett C."/>
            <person name="Carlton J."/>
        </authorList>
    </citation>
    <scope>NUCLEOTIDE SEQUENCE</scope>
    <source>
        <strain evidence="12">G3</strain>
    </source>
</reference>
<keyword evidence="2 10" id="KW-0963">Cytoplasm</keyword>
<gene>
    <name evidence="12" type="ORF">TVAG_185400</name>
</gene>
<dbReference type="PRINTS" id="PR00789">
    <property type="entry name" value="OSIALOPTASE"/>
</dbReference>
<proteinExistence type="inferred from homology"/>
<dbReference type="FunFam" id="3.30.420.40:FF:000038">
    <property type="entry name" value="Probable tRNA N6-adenosine threonylcarbamoyltransferase"/>
    <property type="match status" value="1"/>
</dbReference>
<dbReference type="FunCoup" id="A2D8I5">
    <property type="interactions" value="180"/>
</dbReference>
<dbReference type="eggNOG" id="KOG2708">
    <property type="taxonomic scope" value="Eukaryota"/>
</dbReference>
<dbReference type="Gene3D" id="3.30.420.40">
    <property type="match status" value="2"/>
</dbReference>
<keyword evidence="4 10" id="KW-0819">tRNA processing</keyword>
<evidence type="ECO:0000256" key="7">
    <source>
        <dbReference type="ARBA" id="ARBA00023315"/>
    </source>
</evidence>
<keyword evidence="7 10" id="KW-0012">Acyltransferase</keyword>
<feature type="binding site" evidence="10">
    <location>
        <position position="181"/>
    </location>
    <ligand>
        <name>substrate</name>
    </ligand>
</feature>
<keyword evidence="3 10" id="KW-0808">Transferase</keyword>
<dbReference type="VEuPathDB" id="TrichDB:TVAGG3_0392980"/>
<dbReference type="SUPFAM" id="SSF53067">
    <property type="entry name" value="Actin-like ATPase domain"/>
    <property type="match status" value="1"/>
</dbReference>